<feature type="transmembrane region" description="Helical" evidence="1">
    <location>
        <begin position="319"/>
        <end position="341"/>
    </location>
</feature>
<dbReference type="AlphaFoldDB" id="A0A6G7Y7C8"/>
<dbReference type="Pfam" id="PF02698">
    <property type="entry name" value="DUF218"/>
    <property type="match status" value="1"/>
</dbReference>
<dbReference type="InterPro" id="IPR014729">
    <property type="entry name" value="Rossmann-like_a/b/a_fold"/>
</dbReference>
<feature type="transmembrane region" description="Helical" evidence="1">
    <location>
        <begin position="6"/>
        <end position="24"/>
    </location>
</feature>
<protein>
    <submittedName>
        <fullName evidence="3">YdcF family protein</fullName>
    </submittedName>
</protein>
<evidence type="ECO:0000313" key="3">
    <source>
        <dbReference type="EMBL" id="QIK72690.1"/>
    </source>
</evidence>
<proteinExistence type="predicted"/>
<accession>A0A6G7Y7C8</accession>
<dbReference type="PANTHER" id="PTHR30336:SF4">
    <property type="entry name" value="ENVELOPE BIOGENESIS FACTOR ELYC"/>
    <property type="match status" value="1"/>
</dbReference>
<dbReference type="GO" id="GO:0043164">
    <property type="term" value="P:Gram-negative-bacterium-type cell wall biogenesis"/>
    <property type="evidence" value="ECO:0007669"/>
    <property type="project" value="TreeGrafter"/>
</dbReference>
<keyword evidence="4" id="KW-1185">Reference proteome</keyword>
<dbReference type="PANTHER" id="PTHR30336">
    <property type="entry name" value="INNER MEMBRANE PROTEIN, PROBABLE PERMEASE"/>
    <property type="match status" value="1"/>
</dbReference>
<gene>
    <name evidence="3" type="ORF">G7070_10930</name>
</gene>
<feature type="transmembrane region" description="Helical" evidence="1">
    <location>
        <begin position="96"/>
        <end position="114"/>
    </location>
</feature>
<organism evidence="3 4">
    <name type="scientific">Propioniciclava coleopterorum</name>
    <dbReference type="NCBI Taxonomy" id="2714937"/>
    <lineage>
        <taxon>Bacteria</taxon>
        <taxon>Bacillati</taxon>
        <taxon>Actinomycetota</taxon>
        <taxon>Actinomycetes</taxon>
        <taxon>Propionibacteriales</taxon>
        <taxon>Propionibacteriaceae</taxon>
        <taxon>Propioniciclava</taxon>
    </lineage>
</organism>
<dbReference type="GO" id="GO:0005886">
    <property type="term" value="C:plasma membrane"/>
    <property type="evidence" value="ECO:0007669"/>
    <property type="project" value="TreeGrafter"/>
</dbReference>
<feature type="transmembrane region" description="Helical" evidence="1">
    <location>
        <begin position="134"/>
        <end position="160"/>
    </location>
</feature>
<name>A0A6G7Y7C8_9ACTN</name>
<dbReference type="RefSeq" id="WP_166233763.1">
    <property type="nucleotide sequence ID" value="NZ_CP049865.1"/>
</dbReference>
<evidence type="ECO:0000256" key="1">
    <source>
        <dbReference type="SAM" id="Phobius"/>
    </source>
</evidence>
<dbReference type="Proteomes" id="UP000501058">
    <property type="component" value="Chromosome"/>
</dbReference>
<dbReference type="KEGG" id="prv:G7070_10930"/>
<dbReference type="InterPro" id="IPR003848">
    <property type="entry name" value="DUF218"/>
</dbReference>
<dbReference type="GO" id="GO:0000270">
    <property type="term" value="P:peptidoglycan metabolic process"/>
    <property type="evidence" value="ECO:0007669"/>
    <property type="project" value="TreeGrafter"/>
</dbReference>
<reference evidence="3 4" key="1">
    <citation type="submission" date="2020-03" db="EMBL/GenBank/DDBJ databases">
        <title>Propioniciclava sp. nov., isolated from Hydrophilus acuminatus.</title>
        <authorList>
            <person name="Hyun D.-W."/>
            <person name="Bae J.-W."/>
        </authorList>
    </citation>
    <scope>NUCLEOTIDE SEQUENCE [LARGE SCALE GENOMIC DNA]</scope>
    <source>
        <strain evidence="3 4">HDW11</strain>
    </source>
</reference>
<keyword evidence="1" id="KW-0472">Membrane</keyword>
<evidence type="ECO:0000313" key="4">
    <source>
        <dbReference type="Proteomes" id="UP000501058"/>
    </source>
</evidence>
<feature type="domain" description="DUF218" evidence="2">
    <location>
        <begin position="170"/>
        <end position="311"/>
    </location>
</feature>
<keyword evidence="1" id="KW-1133">Transmembrane helix</keyword>
<dbReference type="EMBL" id="CP049865">
    <property type="protein sequence ID" value="QIK72690.1"/>
    <property type="molecule type" value="Genomic_DNA"/>
</dbReference>
<feature type="transmembrane region" description="Helical" evidence="1">
    <location>
        <begin position="57"/>
        <end position="84"/>
    </location>
</feature>
<dbReference type="Gene3D" id="3.40.50.620">
    <property type="entry name" value="HUPs"/>
    <property type="match status" value="1"/>
</dbReference>
<sequence length="343" mass="37388">MSWLLYPLLVIGLLCFGWGLWRMLADGRRILYGLMLMGGLGLTLFSVGVLLAERGWYLPLAALLGTLFVVTFVSYPVLMVFLLVNGVMMWRRESRTPGNMLSLLAGLAMLGLTFLPRLTWPTDWPIGVQAALTGLYLCIMALAGYVALCFVVFAGTSWLYRRLPLRTHPEAVIVLGAGLLGDRVPPLLAGRLAKAREVQEAHDPRPLLITSGGQGPDETLPEGEAMRRHVIDAGTPAELVVAETASRNTRENLVLSRALLPDPDAPVVVVTSNYHAFRAAMLTRSVGLDAKVVGAPTARYYYPSALLREFVAVMAQNRVWNLAVVAVVLLGYLALLGLAVWPI</sequence>
<keyword evidence="1" id="KW-0812">Transmembrane</keyword>
<feature type="transmembrane region" description="Helical" evidence="1">
    <location>
        <begin position="31"/>
        <end position="51"/>
    </location>
</feature>
<dbReference type="CDD" id="cd06259">
    <property type="entry name" value="YdcF-like"/>
    <property type="match status" value="1"/>
</dbReference>
<evidence type="ECO:0000259" key="2">
    <source>
        <dbReference type="Pfam" id="PF02698"/>
    </source>
</evidence>
<dbReference type="InterPro" id="IPR051599">
    <property type="entry name" value="Cell_Envelope_Assoc"/>
</dbReference>